<feature type="region of interest" description="Disordered" evidence="1">
    <location>
        <begin position="87"/>
        <end position="118"/>
    </location>
</feature>
<dbReference type="AlphaFoldDB" id="H2C1K4"/>
<reference evidence="2 3" key="1">
    <citation type="submission" date="2012-01" db="EMBL/GenBank/DDBJ databases">
        <title>Improved High-Quality Draft sequence of Metallosphaera yellowstonensis MK1.</title>
        <authorList>
            <consortium name="US DOE Joint Genome Institute"/>
            <person name="Lucas S."/>
            <person name="Han J."/>
            <person name="Cheng J.-F."/>
            <person name="Goodwin L."/>
            <person name="Pitluck S."/>
            <person name="Peters L."/>
            <person name="Teshima H."/>
            <person name="Detter J.C."/>
            <person name="Han C."/>
            <person name="Tapia R."/>
            <person name="Land M."/>
            <person name="Hauser L."/>
            <person name="Kyrpides N."/>
            <person name="Kozubal M."/>
            <person name="Macur R.E."/>
            <person name="Jay Z."/>
            <person name="Inskeep W."/>
            <person name="Woyke T."/>
        </authorList>
    </citation>
    <scope>NUCLEOTIDE SEQUENCE [LARGE SCALE GENOMIC DNA]</scope>
    <source>
        <strain evidence="2 3">MK1</strain>
    </source>
</reference>
<keyword evidence="3" id="KW-1185">Reference proteome</keyword>
<dbReference type="HOGENOM" id="CLU_165897_0_0_2"/>
<dbReference type="Proteomes" id="UP000003980">
    <property type="component" value="Unassembled WGS sequence"/>
</dbReference>
<protein>
    <submittedName>
        <fullName evidence="2">Uncharacterized protein</fullName>
    </submittedName>
</protein>
<organism evidence="2 3">
    <name type="scientific">Metallosphaera yellowstonensis MK1</name>
    <dbReference type="NCBI Taxonomy" id="671065"/>
    <lineage>
        <taxon>Archaea</taxon>
        <taxon>Thermoproteota</taxon>
        <taxon>Thermoprotei</taxon>
        <taxon>Sulfolobales</taxon>
        <taxon>Sulfolobaceae</taxon>
        <taxon>Metallosphaera</taxon>
    </lineage>
</organism>
<sequence>MVEPFYFKSYDRVVGVARDERELETEIMRIGSQDPACVNYHLREGHIVSWLNYVGNRTLAEMLKGVSDYREALARMRDYFVMTGEKAKSKDVPPNLGRRETTDSRGRTRKSNANRRPR</sequence>
<dbReference type="RefSeq" id="WP_009070563.1">
    <property type="nucleotide sequence ID" value="NZ_JH597761.1"/>
</dbReference>
<dbReference type="eggNOG" id="arCOG03851">
    <property type="taxonomic scope" value="Archaea"/>
</dbReference>
<evidence type="ECO:0000313" key="3">
    <source>
        <dbReference type="Proteomes" id="UP000003980"/>
    </source>
</evidence>
<gene>
    <name evidence="2" type="ORF">MetMK1DRAFT_00006270</name>
</gene>
<name>H2C1K4_9CREN</name>
<evidence type="ECO:0000256" key="1">
    <source>
        <dbReference type="SAM" id="MobiDB-lite"/>
    </source>
</evidence>
<feature type="compositionally biased region" description="Basic and acidic residues" evidence="1">
    <location>
        <begin position="87"/>
        <end position="106"/>
    </location>
</feature>
<dbReference type="EMBL" id="JH597761">
    <property type="protein sequence ID" value="EHP70125.1"/>
    <property type="molecule type" value="Genomic_DNA"/>
</dbReference>
<proteinExistence type="predicted"/>
<dbReference type="OrthoDB" id="57238at2157"/>
<accession>H2C1K4</accession>
<evidence type="ECO:0000313" key="2">
    <source>
        <dbReference type="EMBL" id="EHP70125.1"/>
    </source>
</evidence>
<feature type="compositionally biased region" description="Basic residues" evidence="1">
    <location>
        <begin position="107"/>
        <end position="118"/>
    </location>
</feature>